<evidence type="ECO:0000313" key="2">
    <source>
        <dbReference type="Proteomes" id="UP001595075"/>
    </source>
</evidence>
<reference evidence="1 2" key="1">
    <citation type="journal article" date="2024" name="Commun. Biol.">
        <title>Comparative genomic analysis of thermophilic fungi reveals convergent evolutionary adaptations and gene losses.</title>
        <authorList>
            <person name="Steindorff A.S."/>
            <person name="Aguilar-Pontes M.V."/>
            <person name="Robinson A.J."/>
            <person name="Andreopoulos B."/>
            <person name="LaButti K."/>
            <person name="Kuo A."/>
            <person name="Mondo S."/>
            <person name="Riley R."/>
            <person name="Otillar R."/>
            <person name="Haridas S."/>
            <person name="Lipzen A."/>
            <person name="Grimwood J."/>
            <person name="Schmutz J."/>
            <person name="Clum A."/>
            <person name="Reid I.D."/>
            <person name="Moisan M.C."/>
            <person name="Butler G."/>
            <person name="Nguyen T.T.M."/>
            <person name="Dewar K."/>
            <person name="Conant G."/>
            <person name="Drula E."/>
            <person name="Henrissat B."/>
            <person name="Hansel C."/>
            <person name="Singer S."/>
            <person name="Hutchinson M.I."/>
            <person name="de Vries R.P."/>
            <person name="Natvig D.O."/>
            <person name="Powell A.J."/>
            <person name="Tsang A."/>
            <person name="Grigoriev I.V."/>
        </authorList>
    </citation>
    <scope>NUCLEOTIDE SEQUENCE [LARGE SCALE GENOMIC DNA]</scope>
    <source>
        <strain evidence="1 2">CBS 494.80</strain>
    </source>
</reference>
<gene>
    <name evidence="1" type="ORF">VTL71DRAFT_16022</name>
</gene>
<name>A0ABR4CFJ3_9HELO</name>
<feature type="non-terminal residue" evidence="1">
    <location>
        <position position="96"/>
    </location>
</feature>
<dbReference type="EMBL" id="JAZHXI010000009">
    <property type="protein sequence ID" value="KAL2067924.1"/>
    <property type="molecule type" value="Genomic_DNA"/>
</dbReference>
<protein>
    <submittedName>
        <fullName evidence="1">Uncharacterized protein</fullName>
    </submittedName>
</protein>
<dbReference type="Proteomes" id="UP001595075">
    <property type="component" value="Unassembled WGS sequence"/>
</dbReference>
<accession>A0ABR4CFJ3</accession>
<keyword evidence="2" id="KW-1185">Reference proteome</keyword>
<comment type="caution">
    <text evidence="1">The sequence shown here is derived from an EMBL/GenBank/DDBJ whole genome shotgun (WGS) entry which is preliminary data.</text>
</comment>
<evidence type="ECO:0000313" key="1">
    <source>
        <dbReference type="EMBL" id="KAL2067924.1"/>
    </source>
</evidence>
<proteinExistence type="predicted"/>
<sequence length="96" mass="10570">MGCWHGEAEHRIASITWSGCYAVRKEDSACLCWPARSLARSSVPAAVVSGVAVCMCCARGKRELYDRFASLADLSSQLVTWTYLLEPENSVVESLR</sequence>
<organism evidence="1 2">
    <name type="scientific">Oculimacula yallundae</name>
    <dbReference type="NCBI Taxonomy" id="86028"/>
    <lineage>
        <taxon>Eukaryota</taxon>
        <taxon>Fungi</taxon>
        <taxon>Dikarya</taxon>
        <taxon>Ascomycota</taxon>
        <taxon>Pezizomycotina</taxon>
        <taxon>Leotiomycetes</taxon>
        <taxon>Helotiales</taxon>
        <taxon>Ploettnerulaceae</taxon>
        <taxon>Oculimacula</taxon>
    </lineage>
</organism>